<feature type="compositionally biased region" description="Polar residues" evidence="1">
    <location>
        <begin position="79"/>
        <end position="99"/>
    </location>
</feature>
<keyword evidence="2" id="KW-0472">Membrane</keyword>
<sequence length="99" mass="11262">NESSRLLTSLFSVLGVVLICLLIVSCLKLQRNLIFKCEPMKLRKRSIMRIQTCSQTDLRLPPCRAADSSRTQCMHRSKSPSQKPTQHTLLTAQRSPTHK</sequence>
<evidence type="ECO:0000313" key="3">
    <source>
        <dbReference type="EMBL" id="MED6243781.1"/>
    </source>
</evidence>
<keyword evidence="2" id="KW-1133">Transmembrane helix</keyword>
<reference evidence="3 4" key="1">
    <citation type="submission" date="2021-07" db="EMBL/GenBank/DDBJ databases">
        <authorList>
            <person name="Palmer J.M."/>
        </authorList>
    </citation>
    <scope>NUCLEOTIDE SEQUENCE [LARGE SCALE GENOMIC DNA]</scope>
    <source>
        <strain evidence="3 4">AT_MEX2019</strain>
        <tissue evidence="3">Muscle</tissue>
    </source>
</reference>
<keyword evidence="4" id="KW-1185">Reference proteome</keyword>
<keyword evidence="2" id="KW-0812">Transmembrane</keyword>
<evidence type="ECO:0000256" key="2">
    <source>
        <dbReference type="SAM" id="Phobius"/>
    </source>
</evidence>
<protein>
    <submittedName>
        <fullName evidence="3">Uncharacterized protein</fullName>
    </submittedName>
</protein>
<dbReference type="Proteomes" id="UP001345963">
    <property type="component" value="Unassembled WGS sequence"/>
</dbReference>
<dbReference type="EMBL" id="JAHUTI010035917">
    <property type="protein sequence ID" value="MED6243781.1"/>
    <property type="molecule type" value="Genomic_DNA"/>
</dbReference>
<feature type="region of interest" description="Disordered" evidence="1">
    <location>
        <begin position="70"/>
        <end position="99"/>
    </location>
</feature>
<accession>A0ABU7B1B1</accession>
<proteinExistence type="predicted"/>
<feature type="transmembrane region" description="Helical" evidence="2">
    <location>
        <begin position="6"/>
        <end position="27"/>
    </location>
</feature>
<evidence type="ECO:0000313" key="4">
    <source>
        <dbReference type="Proteomes" id="UP001345963"/>
    </source>
</evidence>
<evidence type="ECO:0000256" key="1">
    <source>
        <dbReference type="SAM" id="MobiDB-lite"/>
    </source>
</evidence>
<organism evidence="3 4">
    <name type="scientific">Ataeniobius toweri</name>
    <dbReference type="NCBI Taxonomy" id="208326"/>
    <lineage>
        <taxon>Eukaryota</taxon>
        <taxon>Metazoa</taxon>
        <taxon>Chordata</taxon>
        <taxon>Craniata</taxon>
        <taxon>Vertebrata</taxon>
        <taxon>Euteleostomi</taxon>
        <taxon>Actinopterygii</taxon>
        <taxon>Neopterygii</taxon>
        <taxon>Teleostei</taxon>
        <taxon>Neoteleostei</taxon>
        <taxon>Acanthomorphata</taxon>
        <taxon>Ovalentaria</taxon>
        <taxon>Atherinomorphae</taxon>
        <taxon>Cyprinodontiformes</taxon>
        <taxon>Goodeidae</taxon>
        <taxon>Ataeniobius</taxon>
    </lineage>
</organism>
<gene>
    <name evidence="3" type="ORF">ATANTOWER_026809</name>
</gene>
<feature type="non-terminal residue" evidence="3">
    <location>
        <position position="1"/>
    </location>
</feature>
<comment type="caution">
    <text evidence="3">The sequence shown here is derived from an EMBL/GenBank/DDBJ whole genome shotgun (WGS) entry which is preliminary data.</text>
</comment>
<name>A0ABU7B1B1_9TELE</name>